<accession>A0A6B0YUN7</accession>
<organism evidence="1">
    <name type="scientific">Caldilineaceae bacterium SB0664_bin_27</name>
    <dbReference type="NCBI Taxonomy" id="2605260"/>
    <lineage>
        <taxon>Bacteria</taxon>
        <taxon>Bacillati</taxon>
        <taxon>Chloroflexota</taxon>
        <taxon>Caldilineae</taxon>
        <taxon>Caldilineales</taxon>
        <taxon>Caldilineaceae</taxon>
    </lineage>
</organism>
<dbReference type="PANTHER" id="PTHR37954:SF3">
    <property type="entry name" value="DUF169 DOMAIN-CONTAINING PROTEIN"/>
    <property type="match status" value="1"/>
</dbReference>
<dbReference type="EMBL" id="VXRG01000067">
    <property type="protein sequence ID" value="MXY93422.1"/>
    <property type="molecule type" value="Genomic_DNA"/>
</dbReference>
<proteinExistence type="predicted"/>
<gene>
    <name evidence="1" type="ORF">F4Y42_08245</name>
</gene>
<name>A0A6B0YUN7_9CHLR</name>
<evidence type="ECO:0000313" key="1">
    <source>
        <dbReference type="EMBL" id="MXY93422.1"/>
    </source>
</evidence>
<comment type="caution">
    <text evidence="1">The sequence shown here is derived from an EMBL/GenBank/DDBJ whole genome shotgun (WGS) entry which is preliminary data.</text>
</comment>
<dbReference type="PANTHER" id="PTHR37954">
    <property type="entry name" value="BLL4979 PROTEIN"/>
    <property type="match status" value="1"/>
</dbReference>
<protein>
    <submittedName>
        <fullName evidence="1">Uncharacterized protein</fullName>
    </submittedName>
</protein>
<dbReference type="InterPro" id="IPR003748">
    <property type="entry name" value="DUF169"/>
</dbReference>
<reference evidence="1" key="1">
    <citation type="submission" date="2019-09" db="EMBL/GenBank/DDBJ databases">
        <title>Characterisation of the sponge microbiome using genome-centric metagenomics.</title>
        <authorList>
            <person name="Engelberts J.P."/>
            <person name="Robbins S.J."/>
            <person name="De Goeij J.M."/>
            <person name="Aranda M."/>
            <person name="Bell S.C."/>
            <person name="Webster N.S."/>
        </authorList>
    </citation>
    <scope>NUCLEOTIDE SEQUENCE</scope>
    <source>
        <strain evidence="1">SB0664_bin_27</strain>
    </source>
</reference>
<sequence length="251" mass="26846">MSSFTTQAEQLGKSLQLSLPPVAIAFADELPAGLPSYEDVAPAGCYFWQEASKKVFSTSAKDHELCAIGVHTHNLEGASAAQQDELMTALEAMQGLDYVREEEVAAIPVLPQPVRHTVYGPLADFPLEVDVVLLFAHAQQSLILTEAAARVDEGVPPAMGRPACAVVPQVKNGGRAAMSLGCCGARAYLEALSDDVALWALPGDKLEDYCKEIDGLAKSNGILTVFHERRMEDVAEGKRPSVQESLDRLAG</sequence>
<dbReference type="AlphaFoldDB" id="A0A6B0YUN7"/>
<dbReference type="Pfam" id="PF02596">
    <property type="entry name" value="DUF169"/>
    <property type="match status" value="1"/>
</dbReference>